<keyword evidence="6" id="KW-0663">Pyridoxal phosphate</keyword>
<dbReference type="PROSITE" id="PS00165">
    <property type="entry name" value="DEHYDRATASE_SER_THR"/>
    <property type="match status" value="1"/>
</dbReference>
<evidence type="ECO:0000313" key="9">
    <source>
        <dbReference type="Proteomes" id="UP001056937"/>
    </source>
</evidence>
<dbReference type="CDD" id="cd01562">
    <property type="entry name" value="Thr-dehyd"/>
    <property type="match status" value="1"/>
</dbReference>
<evidence type="ECO:0000256" key="2">
    <source>
        <dbReference type="ARBA" id="ARBA00001933"/>
    </source>
</evidence>
<evidence type="ECO:0000256" key="3">
    <source>
        <dbReference type="ARBA" id="ARBA00001936"/>
    </source>
</evidence>
<gene>
    <name evidence="8" type="ORF">LHA26_07955</name>
</gene>
<dbReference type="PANTHER" id="PTHR43050:SF1">
    <property type="entry name" value="SERINE RACEMASE"/>
    <property type="match status" value="1"/>
</dbReference>
<dbReference type="InterPro" id="IPR036052">
    <property type="entry name" value="TrpB-like_PALP_sf"/>
</dbReference>
<dbReference type="PANTHER" id="PTHR43050">
    <property type="entry name" value="SERINE / THREONINE RACEMASE FAMILY MEMBER"/>
    <property type="match status" value="1"/>
</dbReference>
<evidence type="ECO:0000259" key="7">
    <source>
        <dbReference type="Pfam" id="PF00291"/>
    </source>
</evidence>
<dbReference type="Proteomes" id="UP001056937">
    <property type="component" value="Chromosome 1"/>
</dbReference>
<dbReference type="RefSeq" id="WP_252168173.1">
    <property type="nucleotide sequence ID" value="NZ_CP084930.1"/>
</dbReference>
<evidence type="ECO:0000256" key="5">
    <source>
        <dbReference type="ARBA" id="ARBA00022842"/>
    </source>
</evidence>
<dbReference type="InterPro" id="IPR000634">
    <property type="entry name" value="Ser/Thr_deHydtase_PyrdxlP-BS"/>
</dbReference>
<comment type="cofactor">
    <cofactor evidence="1">
        <name>Ca(2+)</name>
        <dbReference type="ChEBI" id="CHEBI:29108"/>
    </cofactor>
</comment>
<proteinExistence type="predicted"/>
<sequence>MTDPRAIDIAEIEAARRRIAGVAVETPLLPSPALSARHGRPVLIKCETLQRTGSFKFRGAYNRLVQLDADQRRRGVVAWSSGNHAQGVAAAAALLGMPAAIVMPADAPALKRRNTAALGAEIIAYDRARESREAIATALAAARGAVLVPSFDDPDIIAGQGTAGLEIVDQAAALGLVPAQLLVCCGGGGLVAGIATAITAAHPGARLYAVEPEGFDDTARSLRSGRRETIRPGARSICDALLAPQPGALTFPINRALLAGGLVVTDGEVVAAMRFAFETLKLVVEPGGAVALAALLAGRVPADAGLDPDTDALVLLLSGGNIDAADHAALIG</sequence>
<name>A0ABY4XBV9_9SPHN</name>
<dbReference type="Pfam" id="PF00291">
    <property type="entry name" value="PALP"/>
    <property type="match status" value="1"/>
</dbReference>
<comment type="cofactor">
    <cofactor evidence="3">
        <name>Mn(2+)</name>
        <dbReference type="ChEBI" id="CHEBI:29035"/>
    </cofactor>
</comment>
<dbReference type="SUPFAM" id="SSF53686">
    <property type="entry name" value="Tryptophan synthase beta subunit-like PLP-dependent enzymes"/>
    <property type="match status" value="1"/>
</dbReference>
<keyword evidence="5" id="KW-0460">Magnesium</keyword>
<dbReference type="InterPro" id="IPR001926">
    <property type="entry name" value="TrpB-like_PALP"/>
</dbReference>
<keyword evidence="9" id="KW-1185">Reference proteome</keyword>
<accession>A0ABY4XBV9</accession>
<dbReference type="Gene3D" id="3.40.50.1100">
    <property type="match status" value="2"/>
</dbReference>
<feature type="domain" description="Tryptophan synthase beta chain-like PALP" evidence="7">
    <location>
        <begin position="25"/>
        <end position="316"/>
    </location>
</feature>
<dbReference type="EMBL" id="CP084930">
    <property type="protein sequence ID" value="USI74370.1"/>
    <property type="molecule type" value="Genomic_DNA"/>
</dbReference>
<organism evidence="8 9">
    <name type="scientific">Sphingomonas morindae</name>
    <dbReference type="NCBI Taxonomy" id="1541170"/>
    <lineage>
        <taxon>Bacteria</taxon>
        <taxon>Pseudomonadati</taxon>
        <taxon>Pseudomonadota</taxon>
        <taxon>Alphaproteobacteria</taxon>
        <taxon>Sphingomonadales</taxon>
        <taxon>Sphingomonadaceae</taxon>
        <taxon>Sphingomonas</taxon>
    </lineage>
</organism>
<comment type="cofactor">
    <cofactor evidence="4">
        <name>Mg(2+)</name>
        <dbReference type="ChEBI" id="CHEBI:18420"/>
    </cofactor>
</comment>
<reference evidence="8" key="1">
    <citation type="journal article" date="2022" name="Toxins">
        <title>Genomic Analysis of Sphingopyxis sp. USTB-05 for Biodegrading Cyanobacterial Hepatotoxins.</title>
        <authorList>
            <person name="Liu C."/>
            <person name="Xu Q."/>
            <person name="Zhao Z."/>
            <person name="Zhang H."/>
            <person name="Liu X."/>
            <person name="Yin C."/>
            <person name="Liu Y."/>
            <person name="Yan H."/>
        </authorList>
    </citation>
    <scope>NUCLEOTIDE SEQUENCE</scope>
    <source>
        <strain evidence="8">NBD5</strain>
    </source>
</reference>
<evidence type="ECO:0000256" key="4">
    <source>
        <dbReference type="ARBA" id="ARBA00001946"/>
    </source>
</evidence>
<comment type="cofactor">
    <cofactor evidence="2">
        <name>pyridoxal 5'-phosphate</name>
        <dbReference type="ChEBI" id="CHEBI:597326"/>
    </cofactor>
</comment>
<evidence type="ECO:0000256" key="6">
    <source>
        <dbReference type="ARBA" id="ARBA00022898"/>
    </source>
</evidence>
<evidence type="ECO:0000256" key="1">
    <source>
        <dbReference type="ARBA" id="ARBA00001913"/>
    </source>
</evidence>
<protein>
    <submittedName>
        <fullName evidence="8">Threonine/serine dehydratase</fullName>
    </submittedName>
</protein>
<evidence type="ECO:0000313" key="8">
    <source>
        <dbReference type="EMBL" id="USI74370.1"/>
    </source>
</evidence>